<evidence type="ECO:0000256" key="4">
    <source>
        <dbReference type="SAM" id="SignalP"/>
    </source>
</evidence>
<protein>
    <submittedName>
        <fullName evidence="6">Substrate-binding domain-containing protein</fullName>
    </submittedName>
</protein>
<feature type="domain" description="Periplasmic binding protein" evidence="5">
    <location>
        <begin position="30"/>
        <end position="289"/>
    </location>
</feature>
<evidence type="ECO:0000259" key="5">
    <source>
        <dbReference type="Pfam" id="PF13407"/>
    </source>
</evidence>
<reference evidence="6 7" key="1">
    <citation type="submission" date="2024-03" db="EMBL/GenBank/DDBJ databases">
        <title>Two novel Raoultella species associated with bleeding cankers of broadleaf hosts, Raoultella scottia sp. nov. and Raoultella lignicola sp. nov.</title>
        <authorList>
            <person name="Brady C.L."/>
        </authorList>
    </citation>
    <scope>NUCLEOTIDE SEQUENCE [LARGE SCALE GENOMIC DNA]</scope>
    <source>
        <strain evidence="6 7">BAC 10a-01-01</strain>
    </source>
</reference>
<dbReference type="PANTHER" id="PTHR46847">
    <property type="entry name" value="D-ALLOSE-BINDING PERIPLASMIC PROTEIN-RELATED"/>
    <property type="match status" value="1"/>
</dbReference>
<name>A0ABU8Z151_9ENTR</name>
<feature type="chain" id="PRO_5047377981" evidence="4">
    <location>
        <begin position="26"/>
        <end position="334"/>
    </location>
</feature>
<dbReference type="SUPFAM" id="SSF53822">
    <property type="entry name" value="Periplasmic binding protein-like I"/>
    <property type="match status" value="1"/>
</dbReference>
<evidence type="ECO:0000313" key="7">
    <source>
        <dbReference type="Proteomes" id="UP001334005"/>
    </source>
</evidence>
<comment type="similarity">
    <text evidence="2">Belongs to the bacterial solute-binding protein 2 family.</text>
</comment>
<keyword evidence="7" id="KW-1185">Reference proteome</keyword>
<gene>
    <name evidence="6" type="ORF">QFI66_001575</name>
</gene>
<dbReference type="PANTHER" id="PTHR46847:SF1">
    <property type="entry name" value="D-ALLOSE-BINDING PERIPLASMIC PROTEIN-RELATED"/>
    <property type="match status" value="1"/>
</dbReference>
<dbReference type="Pfam" id="PF13407">
    <property type="entry name" value="Peripla_BP_4"/>
    <property type="match status" value="1"/>
</dbReference>
<dbReference type="Proteomes" id="UP001334005">
    <property type="component" value="Unassembled WGS sequence"/>
</dbReference>
<keyword evidence="3 4" id="KW-0732">Signal</keyword>
<dbReference type="InterPro" id="IPR028082">
    <property type="entry name" value="Peripla_BP_I"/>
</dbReference>
<accession>A0ABU8Z151</accession>
<organism evidence="6 7">
    <name type="scientific">Raoultella scottii</name>
    <dbReference type="NCBI Taxonomy" id="3040937"/>
    <lineage>
        <taxon>Bacteria</taxon>
        <taxon>Pseudomonadati</taxon>
        <taxon>Pseudomonadota</taxon>
        <taxon>Gammaproteobacteria</taxon>
        <taxon>Enterobacterales</taxon>
        <taxon>Enterobacteriaceae</taxon>
        <taxon>Klebsiella/Raoultella group</taxon>
        <taxon>Raoultella</taxon>
    </lineage>
</organism>
<sequence length="334" mass="36199">MKSSMKLKLLATILALSLPAAAVQAAPVKIAVLMYGMKAEFVQLMEKAAQEHPAIKSGDATVTVFDGRYDPMVQNNQAETAIRTHYDAIIVNPADFEANVDVVTMANEAGIPVVVTNSRLNTDKATSEVVSDDVKGGYLEAKAVLNKMHCQGNVVILEGPIGISGQIQRGQGNDQAIKECGPGKVTVLERKTANWSRAEAMPLMENWLQKHRGKINGVIGQNDEMALGAIEAIKGSGLNVKDFAIAGVDGVSDALRLVKNGEMMSMLQDGRAQMQGAIDVALRAVKGKDYKPQSPIWSQYSETLKWNDGQSKMYEIPWTEVTTDNADKLLQTRQ</sequence>
<evidence type="ECO:0000256" key="2">
    <source>
        <dbReference type="ARBA" id="ARBA00007639"/>
    </source>
</evidence>
<feature type="signal peptide" evidence="4">
    <location>
        <begin position="1"/>
        <end position="25"/>
    </location>
</feature>
<dbReference type="EMBL" id="JARXNH020000041">
    <property type="protein sequence ID" value="MEK0246831.1"/>
    <property type="molecule type" value="Genomic_DNA"/>
</dbReference>
<comment type="subcellular location">
    <subcellularLocation>
        <location evidence="1">Cell envelope</location>
    </subcellularLocation>
</comment>
<dbReference type="Gene3D" id="3.40.50.2300">
    <property type="match status" value="2"/>
</dbReference>
<comment type="caution">
    <text evidence="6">The sequence shown here is derived from an EMBL/GenBank/DDBJ whole genome shotgun (WGS) entry which is preliminary data.</text>
</comment>
<evidence type="ECO:0000313" key="6">
    <source>
        <dbReference type="EMBL" id="MEK0246831.1"/>
    </source>
</evidence>
<evidence type="ECO:0000256" key="1">
    <source>
        <dbReference type="ARBA" id="ARBA00004196"/>
    </source>
</evidence>
<evidence type="ECO:0000256" key="3">
    <source>
        <dbReference type="ARBA" id="ARBA00022729"/>
    </source>
</evidence>
<dbReference type="InterPro" id="IPR025997">
    <property type="entry name" value="SBP_2_dom"/>
</dbReference>
<proteinExistence type="inferred from homology"/>